<dbReference type="PANTHER" id="PTHR46772:SF8">
    <property type="entry name" value="TRANSCRIPTION FACTOR BHLH95"/>
    <property type="match status" value="1"/>
</dbReference>
<comment type="caution">
    <text evidence="8">The sequence shown here is derived from an EMBL/GenBank/DDBJ whole genome shotgun (WGS) entry which is preliminary data.</text>
</comment>
<dbReference type="InterPro" id="IPR054502">
    <property type="entry name" value="bHLH-TF_ACT-like_plant"/>
</dbReference>
<proteinExistence type="predicted"/>
<dbReference type="SUPFAM" id="SSF47459">
    <property type="entry name" value="HLH, helix-loop-helix DNA-binding domain"/>
    <property type="match status" value="1"/>
</dbReference>
<sequence length="256" mass="28487">MNKEGGDNDWLTWENDELWSFLNSDDDLVESGEKFAGDKLPDLRSDTCQPPTSVKEMDEQITVGRRRSSPKQKTNSKKKGKAKADKSTILDEAVSYIKTLQNTLQNLEEQKKERLQAGMKLPSVGREQFLADQGSAGNSAAITPTFTPLLMNNIPATSFQTWSSPNMVLNICGEEAHISICCPKKPALFSTICYVLEKHNIEIVSSQLSSDQYKNMFMIQAHARGGSSLVQSSEAFSVEEIYKQAASEIMIFMGYP</sequence>
<dbReference type="Pfam" id="PF22754">
    <property type="entry name" value="bHLH-TF_ACT-like_plant"/>
    <property type="match status" value="1"/>
</dbReference>
<organism evidence="8 9">
    <name type="scientific">Datura stramonium</name>
    <name type="common">Jimsonweed</name>
    <name type="synonym">Common thornapple</name>
    <dbReference type="NCBI Taxonomy" id="4076"/>
    <lineage>
        <taxon>Eukaryota</taxon>
        <taxon>Viridiplantae</taxon>
        <taxon>Streptophyta</taxon>
        <taxon>Embryophyta</taxon>
        <taxon>Tracheophyta</taxon>
        <taxon>Spermatophyta</taxon>
        <taxon>Magnoliopsida</taxon>
        <taxon>eudicotyledons</taxon>
        <taxon>Gunneridae</taxon>
        <taxon>Pentapetalae</taxon>
        <taxon>asterids</taxon>
        <taxon>lamiids</taxon>
        <taxon>Solanales</taxon>
        <taxon>Solanaceae</taxon>
        <taxon>Solanoideae</taxon>
        <taxon>Datureae</taxon>
        <taxon>Datura</taxon>
    </lineage>
</organism>
<evidence type="ECO:0000256" key="1">
    <source>
        <dbReference type="ARBA" id="ARBA00004123"/>
    </source>
</evidence>
<feature type="compositionally biased region" description="Basic and acidic residues" evidence="6">
    <location>
        <begin position="32"/>
        <end position="45"/>
    </location>
</feature>
<evidence type="ECO:0000256" key="5">
    <source>
        <dbReference type="SAM" id="Coils"/>
    </source>
</evidence>
<protein>
    <recommendedName>
        <fullName evidence="7">Plant bHLH transcription factor ACT-like domain-containing protein</fullName>
    </recommendedName>
</protein>
<keyword evidence="9" id="KW-1185">Reference proteome</keyword>
<feature type="region of interest" description="Disordered" evidence="6">
    <location>
        <begin position="32"/>
        <end position="85"/>
    </location>
</feature>
<evidence type="ECO:0000256" key="2">
    <source>
        <dbReference type="ARBA" id="ARBA00023015"/>
    </source>
</evidence>
<keyword evidence="2" id="KW-0805">Transcription regulation</keyword>
<feature type="coiled-coil region" evidence="5">
    <location>
        <begin position="90"/>
        <end position="117"/>
    </location>
</feature>
<dbReference type="InterPro" id="IPR036638">
    <property type="entry name" value="HLH_DNA-bd_sf"/>
</dbReference>
<evidence type="ECO:0000256" key="3">
    <source>
        <dbReference type="ARBA" id="ARBA00023163"/>
    </source>
</evidence>
<name>A0ABS8RV78_DATST</name>
<keyword evidence="5" id="KW-0175">Coiled coil</keyword>
<evidence type="ECO:0000313" key="8">
    <source>
        <dbReference type="EMBL" id="MCD7449915.1"/>
    </source>
</evidence>
<evidence type="ECO:0000313" key="9">
    <source>
        <dbReference type="Proteomes" id="UP000823775"/>
    </source>
</evidence>
<dbReference type="InterPro" id="IPR044278">
    <property type="entry name" value="BHLH95-like"/>
</dbReference>
<feature type="compositionally biased region" description="Basic residues" evidence="6">
    <location>
        <begin position="64"/>
        <end position="81"/>
    </location>
</feature>
<reference evidence="8 9" key="1">
    <citation type="journal article" date="2021" name="BMC Genomics">
        <title>Datura genome reveals duplications of psychoactive alkaloid biosynthetic genes and high mutation rate following tissue culture.</title>
        <authorList>
            <person name="Rajewski A."/>
            <person name="Carter-House D."/>
            <person name="Stajich J."/>
            <person name="Litt A."/>
        </authorList>
    </citation>
    <scope>NUCLEOTIDE SEQUENCE [LARGE SCALE GENOMIC DNA]</scope>
    <source>
        <strain evidence="8">AR-01</strain>
    </source>
</reference>
<gene>
    <name evidence="8" type="ORF">HAX54_002219</name>
</gene>
<keyword evidence="3" id="KW-0804">Transcription</keyword>
<dbReference type="Proteomes" id="UP000823775">
    <property type="component" value="Unassembled WGS sequence"/>
</dbReference>
<comment type="subcellular location">
    <subcellularLocation>
        <location evidence="1">Nucleus</location>
    </subcellularLocation>
</comment>
<feature type="domain" description="Plant bHLH transcription factor ACT-like" evidence="7">
    <location>
        <begin position="172"/>
        <end position="222"/>
    </location>
</feature>
<keyword evidence="4" id="KW-0539">Nucleus</keyword>
<evidence type="ECO:0000256" key="6">
    <source>
        <dbReference type="SAM" id="MobiDB-lite"/>
    </source>
</evidence>
<accession>A0ABS8RV78</accession>
<evidence type="ECO:0000259" key="7">
    <source>
        <dbReference type="Pfam" id="PF22754"/>
    </source>
</evidence>
<dbReference type="PANTHER" id="PTHR46772">
    <property type="entry name" value="BHLH DOMAIN-CONTAINING PROTEIN"/>
    <property type="match status" value="1"/>
</dbReference>
<dbReference type="EMBL" id="JACEIK010000110">
    <property type="protein sequence ID" value="MCD7449915.1"/>
    <property type="molecule type" value="Genomic_DNA"/>
</dbReference>
<dbReference type="Gene3D" id="4.10.280.10">
    <property type="entry name" value="Helix-loop-helix DNA-binding domain"/>
    <property type="match status" value="1"/>
</dbReference>
<evidence type="ECO:0000256" key="4">
    <source>
        <dbReference type="ARBA" id="ARBA00023242"/>
    </source>
</evidence>